<feature type="transmembrane region" description="Helical" evidence="2">
    <location>
        <begin position="90"/>
        <end position="116"/>
    </location>
</feature>
<dbReference type="Proteomes" id="UP000230233">
    <property type="component" value="Unassembled WGS sequence"/>
</dbReference>
<dbReference type="AlphaFoldDB" id="A0A2G5SHP3"/>
<proteinExistence type="predicted"/>
<keyword evidence="2" id="KW-1133">Transmembrane helix</keyword>
<dbReference type="EMBL" id="PDUG01000007">
    <property type="protein sequence ID" value="PIC14429.1"/>
    <property type="molecule type" value="Genomic_DNA"/>
</dbReference>
<evidence type="ECO:0000256" key="1">
    <source>
        <dbReference type="SAM" id="MobiDB-lite"/>
    </source>
</evidence>
<keyword evidence="2" id="KW-0812">Transmembrane</keyword>
<keyword evidence="2" id="KW-0472">Membrane</keyword>
<name>A0A2G5SHP3_9PELO</name>
<protein>
    <submittedName>
        <fullName evidence="3">Uncharacterized protein</fullName>
    </submittedName>
</protein>
<comment type="caution">
    <text evidence="3">The sequence shown here is derived from an EMBL/GenBank/DDBJ whole genome shotgun (WGS) entry which is preliminary data.</text>
</comment>
<sequence length="337" mass="38517">MVKMDVYNDENDGLEVLNKWKKMSKTEIADLVKMYEKSKGIERTLLDKYFSSGCQQYFNTADYSNGNTKTAGYKFCCEMLGYCKWYNQTWFHITMGVVGFILMICCIIGSCCCLCGGRGYVRNSIHQMRTSLLVLALLVPTVNSYRYTSDEVLKVLNSARSEIAEKAQIANMNELEYNPDLEEKIHMELIFNSGCSTRVIDRGSLKIYKNFKPEDMKDEQSIVEFLGAPGMTEMAYVKNLCLKNARRMHSFAFKKTNAPNINGPPGSKCPSGRRPTSDGLCALGKSYARKVVDSSRPWIVMKDSPLIAVRMKTEEEIELEKWIKEHYWNRINKPIGE</sequence>
<accession>A0A2G5SHP3</accession>
<gene>
    <name evidence="3" type="ORF">B9Z55_026750</name>
</gene>
<feature type="region of interest" description="Disordered" evidence="1">
    <location>
        <begin position="256"/>
        <end position="275"/>
    </location>
</feature>
<evidence type="ECO:0000256" key="2">
    <source>
        <dbReference type="SAM" id="Phobius"/>
    </source>
</evidence>
<evidence type="ECO:0000313" key="4">
    <source>
        <dbReference type="Proteomes" id="UP000230233"/>
    </source>
</evidence>
<reference evidence="4" key="1">
    <citation type="submission" date="2017-10" db="EMBL/GenBank/DDBJ databases">
        <title>Rapid genome shrinkage in a self-fertile nematode reveals novel sperm competition proteins.</title>
        <authorList>
            <person name="Yin D."/>
            <person name="Schwarz E.M."/>
            <person name="Thomas C.G."/>
            <person name="Felde R.L."/>
            <person name="Korf I.F."/>
            <person name="Cutter A.D."/>
            <person name="Schartner C.M."/>
            <person name="Ralston E.J."/>
            <person name="Meyer B.J."/>
            <person name="Haag E.S."/>
        </authorList>
    </citation>
    <scope>NUCLEOTIDE SEQUENCE [LARGE SCALE GENOMIC DNA]</scope>
    <source>
        <strain evidence="4">JU1422</strain>
    </source>
</reference>
<keyword evidence="4" id="KW-1185">Reference proteome</keyword>
<evidence type="ECO:0000313" key="3">
    <source>
        <dbReference type="EMBL" id="PIC14429.1"/>
    </source>
</evidence>
<organism evidence="3 4">
    <name type="scientific">Caenorhabditis nigoni</name>
    <dbReference type="NCBI Taxonomy" id="1611254"/>
    <lineage>
        <taxon>Eukaryota</taxon>
        <taxon>Metazoa</taxon>
        <taxon>Ecdysozoa</taxon>
        <taxon>Nematoda</taxon>
        <taxon>Chromadorea</taxon>
        <taxon>Rhabditida</taxon>
        <taxon>Rhabditina</taxon>
        <taxon>Rhabditomorpha</taxon>
        <taxon>Rhabditoidea</taxon>
        <taxon>Rhabditidae</taxon>
        <taxon>Peloderinae</taxon>
        <taxon>Caenorhabditis</taxon>
    </lineage>
</organism>